<evidence type="ECO:0000256" key="3">
    <source>
        <dbReference type="ARBA" id="ARBA00022692"/>
    </source>
</evidence>
<evidence type="ECO:0000256" key="1">
    <source>
        <dbReference type="ARBA" id="ARBA00004141"/>
    </source>
</evidence>
<dbReference type="OrthoDB" id="9771451at2"/>
<evidence type="ECO:0000313" key="10">
    <source>
        <dbReference type="EMBL" id="APE30719.1"/>
    </source>
</evidence>
<dbReference type="InterPro" id="IPR020846">
    <property type="entry name" value="MFS_dom"/>
</dbReference>
<dbReference type="SUPFAM" id="SSF103473">
    <property type="entry name" value="MFS general substrate transporter"/>
    <property type="match status" value="1"/>
</dbReference>
<gene>
    <name evidence="10" type="ORF">BOX17_06985</name>
</gene>
<accession>A0A1J0VFD3</accession>
<dbReference type="InterPro" id="IPR011701">
    <property type="entry name" value="MFS"/>
</dbReference>
<feature type="domain" description="Major facilitator superfamily (MFS) profile" evidence="9">
    <location>
        <begin position="28"/>
        <end position="438"/>
    </location>
</feature>
<feature type="transmembrane region" description="Helical" evidence="8">
    <location>
        <begin position="306"/>
        <end position="324"/>
    </location>
</feature>
<organism evidence="10 11">
    <name type="scientific">Halomonas aestuarii</name>
    <dbReference type="NCBI Taxonomy" id="1897729"/>
    <lineage>
        <taxon>Bacteria</taxon>
        <taxon>Pseudomonadati</taxon>
        <taxon>Pseudomonadota</taxon>
        <taxon>Gammaproteobacteria</taxon>
        <taxon>Oceanospirillales</taxon>
        <taxon>Halomonadaceae</taxon>
        <taxon>Halomonas</taxon>
    </lineage>
</organism>
<feature type="transmembrane region" description="Helical" evidence="8">
    <location>
        <begin position="29"/>
        <end position="54"/>
    </location>
</feature>
<evidence type="ECO:0000256" key="6">
    <source>
        <dbReference type="ARBA" id="ARBA00023136"/>
    </source>
</evidence>
<keyword evidence="4 8" id="KW-1133">Transmembrane helix</keyword>
<dbReference type="AlphaFoldDB" id="A0A1J0VFD3"/>
<keyword evidence="6 8" id="KW-0472">Membrane</keyword>
<dbReference type="GO" id="GO:0016020">
    <property type="term" value="C:membrane"/>
    <property type="evidence" value="ECO:0007669"/>
    <property type="project" value="UniProtKB-SubCell"/>
</dbReference>
<protein>
    <recommendedName>
        <fullName evidence="9">Major facilitator superfamily (MFS) profile domain-containing protein</fullName>
    </recommendedName>
</protein>
<dbReference type="PROSITE" id="PS50850">
    <property type="entry name" value="MFS"/>
    <property type="match status" value="1"/>
</dbReference>
<proteinExistence type="inferred from homology"/>
<feature type="region of interest" description="Disordered" evidence="7">
    <location>
        <begin position="1"/>
        <end position="21"/>
    </location>
</feature>
<evidence type="ECO:0000256" key="8">
    <source>
        <dbReference type="SAM" id="Phobius"/>
    </source>
</evidence>
<feature type="transmembrane region" description="Helical" evidence="8">
    <location>
        <begin position="379"/>
        <end position="401"/>
    </location>
</feature>
<feature type="transmembrane region" description="Helical" evidence="8">
    <location>
        <begin position="344"/>
        <end position="367"/>
    </location>
</feature>
<dbReference type="EMBL" id="CP018139">
    <property type="protein sequence ID" value="APE30719.1"/>
    <property type="molecule type" value="Genomic_DNA"/>
</dbReference>
<name>A0A1J0VFD3_9GAMM</name>
<feature type="transmembrane region" description="Helical" evidence="8">
    <location>
        <begin position="281"/>
        <end position="299"/>
    </location>
</feature>
<keyword evidence="5" id="KW-0534">Nitrate assimilation</keyword>
<evidence type="ECO:0000256" key="7">
    <source>
        <dbReference type="SAM" id="MobiDB-lite"/>
    </source>
</evidence>
<dbReference type="InterPro" id="IPR044772">
    <property type="entry name" value="NO3_transporter"/>
</dbReference>
<dbReference type="GO" id="GO:0015112">
    <property type="term" value="F:nitrate transmembrane transporter activity"/>
    <property type="evidence" value="ECO:0007669"/>
    <property type="project" value="InterPro"/>
</dbReference>
<evidence type="ECO:0000313" key="11">
    <source>
        <dbReference type="Proteomes" id="UP000181985"/>
    </source>
</evidence>
<dbReference type="GO" id="GO:0042128">
    <property type="term" value="P:nitrate assimilation"/>
    <property type="evidence" value="ECO:0007669"/>
    <property type="project" value="UniProtKB-KW"/>
</dbReference>
<feature type="transmembrane region" description="Helical" evidence="8">
    <location>
        <begin position="407"/>
        <end position="431"/>
    </location>
</feature>
<comment type="similarity">
    <text evidence="2">Belongs to the major facilitator superfamily. Nitrate/nitrite porter (TC 2.A.1.8) family.</text>
</comment>
<feature type="transmembrane region" description="Helical" evidence="8">
    <location>
        <begin position="124"/>
        <end position="144"/>
    </location>
</feature>
<evidence type="ECO:0000256" key="4">
    <source>
        <dbReference type="ARBA" id="ARBA00022989"/>
    </source>
</evidence>
<keyword evidence="11" id="KW-1185">Reference proteome</keyword>
<dbReference type="RefSeq" id="WP_071943057.1">
    <property type="nucleotide sequence ID" value="NZ_CP018139.1"/>
</dbReference>
<feature type="transmembrane region" description="Helical" evidence="8">
    <location>
        <begin position="241"/>
        <end position="261"/>
    </location>
</feature>
<comment type="subcellular location">
    <subcellularLocation>
        <location evidence="1">Membrane</location>
        <topology evidence="1">Multi-pass membrane protein</topology>
    </subcellularLocation>
</comment>
<feature type="transmembrane region" description="Helical" evidence="8">
    <location>
        <begin position="60"/>
        <end position="80"/>
    </location>
</feature>
<evidence type="ECO:0000259" key="9">
    <source>
        <dbReference type="PROSITE" id="PS50850"/>
    </source>
</evidence>
<dbReference type="KEGG" id="hsi:BOX17_06985"/>
<dbReference type="Gene3D" id="1.20.1250.20">
    <property type="entry name" value="MFS general substrate transporter like domains"/>
    <property type="match status" value="2"/>
</dbReference>
<feature type="transmembrane region" description="Helical" evidence="8">
    <location>
        <begin position="92"/>
        <end position="112"/>
    </location>
</feature>
<dbReference type="InterPro" id="IPR036259">
    <property type="entry name" value="MFS_trans_sf"/>
</dbReference>
<feature type="transmembrane region" description="Helical" evidence="8">
    <location>
        <begin position="151"/>
        <end position="172"/>
    </location>
</feature>
<dbReference type="PANTHER" id="PTHR23515">
    <property type="entry name" value="HIGH-AFFINITY NITRATE TRANSPORTER 2.3"/>
    <property type="match status" value="1"/>
</dbReference>
<feature type="transmembrane region" description="Helical" evidence="8">
    <location>
        <begin position="184"/>
        <end position="203"/>
    </location>
</feature>
<evidence type="ECO:0000256" key="2">
    <source>
        <dbReference type="ARBA" id="ARBA00008432"/>
    </source>
</evidence>
<evidence type="ECO:0000256" key="5">
    <source>
        <dbReference type="ARBA" id="ARBA00023063"/>
    </source>
</evidence>
<sequence length="441" mass="47237">MSPDPASLSDESRASPPDGASAPPGYRSLVVVVLSPLAFSLVFACWTLFAVLGVELRRDLALGEVAFAVLLSMPMLAGALSSLPMALLARRLGGRCVMLGCLLLICPFLWWISRAHHYPEFLLAGLGLGLGAGALAAGLVYVAALGPARHAGLALGLYGAGMGGAGLGYLLLPLISQAYGWRMAPLLYLLPVLLVAGLLWLFAEDGDVPPPTAADEDDESRPPPWRTRALRLARRLADWQLWRLAITYSFFYGAFLALALWLPGHLVARFGFSLQGAALRAIPFTLAVGAGQVLGGILADRRDFRSLRWWVSAFVLVCLFLLSYPPFSMQIEGVHGELRLHYSAPLWVFLGLLVPMGVAMGVGQGSLMRLIHGDHGRDMALVGGLALTLGGLFAALLPPVFVLGSEWLGLGTAGFMFLYAALVVCMLVMVADHARQRRRTD</sequence>
<reference evidence="11" key="1">
    <citation type="submission" date="2016-11" db="EMBL/GenBank/DDBJ databases">
        <title>Halolamina sediminis sp. nov., an extremely halophilic archaeon isolated from solar salt.</title>
        <authorList>
            <person name="Koh H.-W."/>
            <person name="Rani S."/>
            <person name="Park S.-J."/>
        </authorList>
    </citation>
    <scope>NUCLEOTIDE SEQUENCE [LARGE SCALE GENOMIC DNA]</scope>
    <source>
        <strain evidence="11">Hb3</strain>
    </source>
</reference>
<dbReference type="Pfam" id="PF07690">
    <property type="entry name" value="MFS_1"/>
    <property type="match status" value="1"/>
</dbReference>
<dbReference type="Proteomes" id="UP000181985">
    <property type="component" value="Chromosome"/>
</dbReference>
<keyword evidence="3 8" id="KW-0812">Transmembrane</keyword>